<keyword evidence="2" id="KW-1003">Cell membrane</keyword>
<dbReference type="EMBL" id="SGXC01000002">
    <property type="protein sequence ID" value="RZS81507.1"/>
    <property type="molecule type" value="Genomic_DNA"/>
</dbReference>
<sequence>MTSMLEVRSLTVARRQAGQPHPRVVLDGIDCAVAEGEVVMLIGPNGAGKSTLLSTMAGDLGPAAGEVLFQGRPLRQWAAGELARQRAVLPQRAGLSLPFTVEEVVHLGCLARTESRRRLDGIVRAALETAGVTHLAQRSMPALSGGEQARVHLARVLAQIWPGESGSGTGRLLLLDEPCASLDPHHQHSVCTAIRDFAHRTGAAVIVTMHDMNLAAQYADRIVALWEGRVMAEGEPRAVLTRDFVRRCFAVDAAHWQADADFLVATRPLHDPA</sequence>
<evidence type="ECO:0000259" key="7">
    <source>
        <dbReference type="PROSITE" id="PS50893"/>
    </source>
</evidence>
<dbReference type="NCBIfam" id="NF010068">
    <property type="entry name" value="PRK13548.1"/>
    <property type="match status" value="1"/>
</dbReference>
<comment type="function">
    <text evidence="6">Part of the ABC transporter complex HmuTUV involved in hemin import. Responsible for energy coupling to the transport system.</text>
</comment>
<name>A0A4Q7NFP1_9BURK</name>
<protein>
    <submittedName>
        <fullName evidence="8">Iron complex transport system ATP-binding protein</fullName>
    </submittedName>
</protein>
<dbReference type="CDD" id="cd03214">
    <property type="entry name" value="ABC_Iron-Siderophores_B12_Hemin"/>
    <property type="match status" value="1"/>
</dbReference>
<dbReference type="Proteomes" id="UP000292445">
    <property type="component" value="Unassembled WGS sequence"/>
</dbReference>
<dbReference type="Pfam" id="PF00005">
    <property type="entry name" value="ABC_tran"/>
    <property type="match status" value="1"/>
</dbReference>
<keyword evidence="5" id="KW-1278">Translocase</keyword>
<keyword evidence="1" id="KW-0813">Transport</keyword>
<evidence type="ECO:0000256" key="4">
    <source>
        <dbReference type="ARBA" id="ARBA00022840"/>
    </source>
</evidence>
<evidence type="ECO:0000256" key="2">
    <source>
        <dbReference type="ARBA" id="ARBA00022475"/>
    </source>
</evidence>
<dbReference type="AlphaFoldDB" id="A0A4Q7NFP1"/>
<comment type="caution">
    <text evidence="8">The sequence shown here is derived from an EMBL/GenBank/DDBJ whole genome shotgun (WGS) entry which is preliminary data.</text>
</comment>
<keyword evidence="2" id="KW-0472">Membrane</keyword>
<dbReference type="GO" id="GO:0005524">
    <property type="term" value="F:ATP binding"/>
    <property type="evidence" value="ECO:0007669"/>
    <property type="project" value="UniProtKB-KW"/>
</dbReference>
<evidence type="ECO:0000256" key="3">
    <source>
        <dbReference type="ARBA" id="ARBA00022741"/>
    </source>
</evidence>
<dbReference type="InterPro" id="IPR003593">
    <property type="entry name" value="AAA+_ATPase"/>
</dbReference>
<dbReference type="PANTHER" id="PTHR42794">
    <property type="entry name" value="HEMIN IMPORT ATP-BINDING PROTEIN HMUV"/>
    <property type="match status" value="1"/>
</dbReference>
<dbReference type="SMART" id="SM00382">
    <property type="entry name" value="AAA"/>
    <property type="match status" value="1"/>
</dbReference>
<dbReference type="GO" id="GO:0016887">
    <property type="term" value="F:ATP hydrolysis activity"/>
    <property type="evidence" value="ECO:0007669"/>
    <property type="project" value="InterPro"/>
</dbReference>
<dbReference type="PROSITE" id="PS50893">
    <property type="entry name" value="ABC_TRANSPORTER_2"/>
    <property type="match status" value="1"/>
</dbReference>
<dbReference type="RefSeq" id="WP_207222006.1">
    <property type="nucleotide sequence ID" value="NZ_SGXC01000002.1"/>
</dbReference>
<keyword evidence="9" id="KW-1185">Reference proteome</keyword>
<dbReference type="InterPro" id="IPR027417">
    <property type="entry name" value="P-loop_NTPase"/>
</dbReference>
<feature type="domain" description="ABC transporter" evidence="7">
    <location>
        <begin position="7"/>
        <end position="252"/>
    </location>
</feature>
<accession>A0A4Q7NFP1</accession>
<keyword evidence="3" id="KW-0547">Nucleotide-binding</keyword>
<evidence type="ECO:0000256" key="1">
    <source>
        <dbReference type="ARBA" id="ARBA00022448"/>
    </source>
</evidence>
<gene>
    <name evidence="8" type="ORF">EV675_4131</name>
</gene>
<dbReference type="InterPro" id="IPR003439">
    <property type="entry name" value="ABC_transporter-like_ATP-bd"/>
</dbReference>
<proteinExistence type="predicted"/>
<dbReference type="Gene3D" id="3.40.50.300">
    <property type="entry name" value="P-loop containing nucleotide triphosphate hydrolases"/>
    <property type="match status" value="1"/>
</dbReference>
<evidence type="ECO:0000256" key="6">
    <source>
        <dbReference type="ARBA" id="ARBA00037066"/>
    </source>
</evidence>
<keyword evidence="4 8" id="KW-0067">ATP-binding</keyword>
<dbReference type="PANTHER" id="PTHR42794:SF1">
    <property type="entry name" value="HEMIN IMPORT ATP-BINDING PROTEIN HMUV"/>
    <property type="match status" value="1"/>
</dbReference>
<reference evidence="8 9" key="1">
    <citation type="submission" date="2019-02" db="EMBL/GenBank/DDBJ databases">
        <title>Genomic Encyclopedia of Type Strains, Phase IV (KMG-IV): sequencing the most valuable type-strain genomes for metagenomic binning, comparative biology and taxonomic classification.</title>
        <authorList>
            <person name="Goeker M."/>
        </authorList>
    </citation>
    <scope>NUCLEOTIDE SEQUENCE [LARGE SCALE GENOMIC DNA]</scope>
    <source>
        <strain evidence="8 9">K24</strain>
    </source>
</reference>
<dbReference type="SUPFAM" id="SSF52540">
    <property type="entry name" value="P-loop containing nucleoside triphosphate hydrolases"/>
    <property type="match status" value="1"/>
</dbReference>
<evidence type="ECO:0000313" key="8">
    <source>
        <dbReference type="EMBL" id="RZS81507.1"/>
    </source>
</evidence>
<evidence type="ECO:0000256" key="5">
    <source>
        <dbReference type="ARBA" id="ARBA00022967"/>
    </source>
</evidence>
<organism evidence="8 9">
    <name type="scientific">Pigmentiphaga kullae</name>
    <dbReference type="NCBI Taxonomy" id="151784"/>
    <lineage>
        <taxon>Bacteria</taxon>
        <taxon>Pseudomonadati</taxon>
        <taxon>Pseudomonadota</taxon>
        <taxon>Betaproteobacteria</taxon>
        <taxon>Burkholderiales</taxon>
        <taxon>Alcaligenaceae</taxon>
        <taxon>Pigmentiphaga</taxon>
    </lineage>
</organism>
<evidence type="ECO:0000313" key="9">
    <source>
        <dbReference type="Proteomes" id="UP000292445"/>
    </source>
</evidence>